<dbReference type="AlphaFoldDB" id="A0AAU9CJ19"/>
<dbReference type="EMBL" id="AP025314">
    <property type="protein sequence ID" value="BDD07857.1"/>
    <property type="molecule type" value="Genomic_DNA"/>
</dbReference>
<dbReference type="Pfam" id="PF13561">
    <property type="entry name" value="adh_short_C2"/>
    <property type="match status" value="1"/>
</dbReference>
<dbReference type="InterPro" id="IPR050259">
    <property type="entry name" value="SDR"/>
</dbReference>
<dbReference type="RefSeq" id="WP_338393155.1">
    <property type="nucleotide sequence ID" value="NZ_AP025314.1"/>
</dbReference>
<dbReference type="Gene3D" id="3.40.50.720">
    <property type="entry name" value="NAD(P)-binding Rossmann-like Domain"/>
    <property type="match status" value="1"/>
</dbReference>
<dbReference type="PRINTS" id="PR00081">
    <property type="entry name" value="GDHRDH"/>
</dbReference>
<sequence>MHISFENKRALVCGGTDGIGKAVAVAMAEAGAEVIIFARDEKKLADTIASLPAEQGQKHGFLVADFYQPAQVSKALAENLGDTAIDIVVNNTGGPAPGTTLSASPDAFIHAFEAHLVCNQLIAQHVAQGMTERRFGRFINIISYSVKTPIANLGVSNTIRGAVASWAKSLSNELAPYGITVNNVLPGLTETERLFALITKRAEESGLDYDEKAEKMKKEIPAKRFAKPEETANAVLFFASEQAAYITGTNLPVDGGLIPSI</sequence>
<dbReference type="InterPro" id="IPR036291">
    <property type="entry name" value="NAD(P)-bd_dom_sf"/>
</dbReference>
<evidence type="ECO:0000313" key="3">
    <source>
        <dbReference type="Proteomes" id="UP001348817"/>
    </source>
</evidence>
<reference evidence="2 3" key="1">
    <citation type="submission" date="2021-12" db="EMBL/GenBank/DDBJ databases">
        <title>Genome sequencing of bacteria with rrn-lacking chromosome and rrn-plasmid.</title>
        <authorList>
            <person name="Anda M."/>
            <person name="Iwasaki W."/>
        </authorList>
    </citation>
    <scope>NUCLEOTIDE SEQUENCE [LARGE SCALE GENOMIC DNA]</scope>
    <source>
        <strain evidence="2 3">DSM 100852</strain>
    </source>
</reference>
<name>A0AAU9CJ19_9BACT</name>
<dbReference type="InterPro" id="IPR002347">
    <property type="entry name" value="SDR_fam"/>
</dbReference>
<proteinExistence type="inferred from homology"/>
<comment type="similarity">
    <text evidence="1">Belongs to the short-chain dehydrogenases/reductases (SDR) family.</text>
</comment>
<keyword evidence="3" id="KW-1185">Reference proteome</keyword>
<accession>A0AAU9CJ19</accession>
<dbReference type="PANTHER" id="PTHR42879:SF6">
    <property type="entry name" value="NADPH-DEPENDENT REDUCTASE BACG"/>
    <property type="match status" value="1"/>
</dbReference>
<organism evidence="2 3">
    <name type="scientific">Fulvitalea axinellae</name>
    <dbReference type="NCBI Taxonomy" id="1182444"/>
    <lineage>
        <taxon>Bacteria</taxon>
        <taxon>Pseudomonadati</taxon>
        <taxon>Bacteroidota</taxon>
        <taxon>Cytophagia</taxon>
        <taxon>Cytophagales</taxon>
        <taxon>Persicobacteraceae</taxon>
        <taxon>Fulvitalea</taxon>
    </lineage>
</organism>
<dbReference type="KEGG" id="fax:FUAX_02890"/>
<dbReference type="SUPFAM" id="SSF51735">
    <property type="entry name" value="NAD(P)-binding Rossmann-fold domains"/>
    <property type="match status" value="1"/>
</dbReference>
<dbReference type="Proteomes" id="UP001348817">
    <property type="component" value="Chromosome"/>
</dbReference>
<gene>
    <name evidence="2" type="ORF">FUAX_02890</name>
</gene>
<protein>
    <submittedName>
        <fullName evidence="2">Oxidoreductase</fullName>
    </submittedName>
</protein>
<evidence type="ECO:0000313" key="2">
    <source>
        <dbReference type="EMBL" id="BDD07857.1"/>
    </source>
</evidence>
<dbReference type="PANTHER" id="PTHR42879">
    <property type="entry name" value="3-OXOACYL-(ACYL-CARRIER-PROTEIN) REDUCTASE"/>
    <property type="match status" value="1"/>
</dbReference>
<evidence type="ECO:0000256" key="1">
    <source>
        <dbReference type="ARBA" id="ARBA00006484"/>
    </source>
</evidence>